<comment type="caution">
    <text evidence="1">The sequence shown here is derived from an EMBL/GenBank/DDBJ whole genome shotgun (WGS) entry which is preliminary data.</text>
</comment>
<gene>
    <name evidence="1" type="ORF">CLIB1444_02S14576</name>
</gene>
<reference evidence="1" key="1">
    <citation type="submission" date="2022-06" db="EMBL/GenBank/DDBJ databases">
        <authorList>
            <person name="Legras J.-L."/>
            <person name="Devillers H."/>
            <person name="Grondin C."/>
        </authorList>
    </citation>
    <scope>NUCLEOTIDE SEQUENCE</scope>
    <source>
        <strain evidence="1">CLIB 1444</strain>
    </source>
</reference>
<organism evidence="1 2">
    <name type="scientific">[Candida] jaroonii</name>
    <dbReference type="NCBI Taxonomy" id="467808"/>
    <lineage>
        <taxon>Eukaryota</taxon>
        <taxon>Fungi</taxon>
        <taxon>Dikarya</taxon>
        <taxon>Ascomycota</taxon>
        <taxon>Saccharomycotina</taxon>
        <taxon>Pichiomycetes</taxon>
        <taxon>Debaryomycetaceae</taxon>
        <taxon>Yamadazyma</taxon>
    </lineage>
</organism>
<dbReference type="Proteomes" id="UP001152531">
    <property type="component" value="Unassembled WGS sequence"/>
</dbReference>
<protein>
    <submittedName>
        <fullName evidence="1">tRNA-aminoacylation cofactor Arc1p</fullName>
    </submittedName>
</protein>
<evidence type="ECO:0000313" key="1">
    <source>
        <dbReference type="EMBL" id="CAH6719701.1"/>
    </source>
</evidence>
<dbReference type="EMBL" id="CALSDN010000002">
    <property type="protein sequence ID" value="CAH6719701.1"/>
    <property type="molecule type" value="Genomic_DNA"/>
</dbReference>
<keyword evidence="2" id="KW-1185">Reference proteome</keyword>
<proteinExistence type="predicted"/>
<evidence type="ECO:0000313" key="2">
    <source>
        <dbReference type="Proteomes" id="UP001152531"/>
    </source>
</evidence>
<sequence length="352" mass="39250">MLVNSIKLSNEQAALKSQFTTLFKRSEAENFVILNNNLRSKTYILGNELDDVDLEVFKTVKPEIKKWVDSNDVKVIGDNRHTIRWGDLIQNLTNDDDKFTIPSVELPREVKEKKKDAKQEGKSTKEAAPAKKETKSEAPAKEKNNKEPSEEEKKARAEAKKAAKAAKAKANADKAAAEKAAQQPPNPSMIDFKVGFIQKAVKHPNADSLYVSTIDVGEEEPRTICSGLVNYIPLENMQERYVVIVANLKPVAMRGIKSAGMVLCASTEGKVEFVEPPQGSKPGDKLFFQDFNGEPEKQLNPKKKIFETVQPLFSTTEEFKVTYTEEGKEPKFLVNANGDFCKNSTIVKADVK</sequence>
<name>A0ACA9Y4J2_9ASCO</name>
<accession>A0ACA9Y4J2</accession>